<feature type="transmembrane region" description="Helical" evidence="2">
    <location>
        <begin position="159"/>
        <end position="177"/>
    </location>
</feature>
<dbReference type="Pfam" id="PF07690">
    <property type="entry name" value="MFS_1"/>
    <property type="match status" value="1"/>
</dbReference>
<keyword evidence="4" id="KW-1185">Reference proteome</keyword>
<dbReference type="PANTHER" id="PTHR23521">
    <property type="entry name" value="TRANSPORTER MFS SUPERFAMILY"/>
    <property type="match status" value="1"/>
</dbReference>
<dbReference type="PANTHER" id="PTHR23521:SF3">
    <property type="entry name" value="MFS TRANSPORTER"/>
    <property type="match status" value="1"/>
</dbReference>
<organism evidence="3 4">
    <name type="scientific">Seminavis robusta</name>
    <dbReference type="NCBI Taxonomy" id="568900"/>
    <lineage>
        <taxon>Eukaryota</taxon>
        <taxon>Sar</taxon>
        <taxon>Stramenopiles</taxon>
        <taxon>Ochrophyta</taxon>
        <taxon>Bacillariophyta</taxon>
        <taxon>Bacillariophyceae</taxon>
        <taxon>Bacillariophycidae</taxon>
        <taxon>Naviculales</taxon>
        <taxon>Naviculaceae</taxon>
        <taxon>Seminavis</taxon>
    </lineage>
</organism>
<dbReference type="GO" id="GO:0022857">
    <property type="term" value="F:transmembrane transporter activity"/>
    <property type="evidence" value="ECO:0007669"/>
    <property type="project" value="InterPro"/>
</dbReference>
<keyword evidence="2" id="KW-0812">Transmembrane</keyword>
<feature type="transmembrane region" description="Helical" evidence="2">
    <location>
        <begin position="223"/>
        <end position="245"/>
    </location>
</feature>
<evidence type="ECO:0000256" key="2">
    <source>
        <dbReference type="SAM" id="Phobius"/>
    </source>
</evidence>
<reference evidence="3" key="1">
    <citation type="submission" date="2020-06" db="EMBL/GenBank/DDBJ databases">
        <authorList>
            <consortium name="Plant Systems Biology data submission"/>
        </authorList>
    </citation>
    <scope>NUCLEOTIDE SEQUENCE</scope>
    <source>
        <strain evidence="3">D6</strain>
    </source>
</reference>
<dbReference type="InterPro" id="IPR036259">
    <property type="entry name" value="MFS_trans_sf"/>
</dbReference>
<dbReference type="AlphaFoldDB" id="A0A9N8DA59"/>
<protein>
    <submittedName>
        <fullName evidence="3">Major facilitator superfamily</fullName>
    </submittedName>
</protein>
<accession>A0A9N8DA59</accession>
<comment type="caution">
    <text evidence="3">The sequence shown here is derived from an EMBL/GenBank/DDBJ whole genome shotgun (WGS) entry which is preliminary data.</text>
</comment>
<dbReference type="Gene3D" id="1.20.1250.20">
    <property type="entry name" value="MFS general substrate transporter like domains"/>
    <property type="match status" value="1"/>
</dbReference>
<dbReference type="InterPro" id="IPR011701">
    <property type="entry name" value="MFS"/>
</dbReference>
<feature type="transmembrane region" description="Helical" evidence="2">
    <location>
        <begin position="334"/>
        <end position="355"/>
    </location>
</feature>
<proteinExistence type="predicted"/>
<dbReference type="Proteomes" id="UP001153069">
    <property type="component" value="Unassembled WGS sequence"/>
</dbReference>
<feature type="transmembrane region" description="Helical" evidence="2">
    <location>
        <begin position="394"/>
        <end position="415"/>
    </location>
</feature>
<dbReference type="SUPFAM" id="SSF103473">
    <property type="entry name" value="MFS general substrate transporter"/>
    <property type="match status" value="1"/>
</dbReference>
<feature type="transmembrane region" description="Helical" evidence="2">
    <location>
        <begin position="189"/>
        <end position="211"/>
    </location>
</feature>
<evidence type="ECO:0000256" key="1">
    <source>
        <dbReference type="SAM" id="MobiDB-lite"/>
    </source>
</evidence>
<feature type="transmembrane region" description="Helical" evidence="2">
    <location>
        <begin position="266"/>
        <end position="286"/>
    </location>
</feature>
<feature type="transmembrane region" description="Helical" evidence="2">
    <location>
        <begin position="63"/>
        <end position="85"/>
    </location>
</feature>
<sequence length="494" mass="52892">MNRPEEGNDQEEGQEVEMHNRNETGGSNEGQEQQPADLELKNSEKVDTEVEEEEEPQPAPFRILPLIVASQFAGTSLWFAGNAVLPDLVEDWEDKVNISEAARSYLTSMVQLGFILGTLISALTNLADRFRPTQVFLWCSLMGAALNAVIPFWKSLVGLILLRLGTGICLAGIYPVGMKVAADWFPPGGLGKALGFLVGALAVGSALPFLLNQLPQSWQALLWQTSGLAALGGLAVGCLVPEGPYRKPGTKMDPTVVWTLFDNAKFRGAAFGYFGHMWELYAFWTWCPVVWKAYITSQGSSWDESAITFGVLAIGGLGCVLGGLVSVKHGSALVAFWSLLTSGLLCLLSPALYLAPPLVMLLAYLLWGLTVVADSPQFSSLVASTAPAANKGTALTIVNCLGFAITIGSIQLLGVPLSEQYLFLLLAPGPIFGLWSMRLHVFGVAETESMGETTTLESAPTKADVIAAADPGSSVEKTYESKEESNNKLAEDLA</sequence>
<dbReference type="GO" id="GO:0005886">
    <property type="term" value="C:plasma membrane"/>
    <property type="evidence" value="ECO:0007669"/>
    <property type="project" value="TreeGrafter"/>
</dbReference>
<feature type="transmembrane region" description="Helical" evidence="2">
    <location>
        <begin position="361"/>
        <end position="382"/>
    </location>
</feature>
<feature type="transmembrane region" description="Helical" evidence="2">
    <location>
        <begin position="306"/>
        <end position="327"/>
    </location>
</feature>
<gene>
    <name evidence="3" type="ORF">SEMRO_56_G032740.1</name>
</gene>
<name>A0A9N8DA59_9STRA</name>
<feature type="transmembrane region" description="Helical" evidence="2">
    <location>
        <begin position="105"/>
        <end position="123"/>
    </location>
</feature>
<feature type="compositionally biased region" description="Basic and acidic residues" evidence="1">
    <location>
        <begin position="38"/>
        <end position="48"/>
    </location>
</feature>
<evidence type="ECO:0000313" key="3">
    <source>
        <dbReference type="EMBL" id="CAB9499218.1"/>
    </source>
</evidence>
<feature type="transmembrane region" description="Helical" evidence="2">
    <location>
        <begin position="135"/>
        <end position="153"/>
    </location>
</feature>
<keyword evidence="2" id="KW-0472">Membrane</keyword>
<feature type="region of interest" description="Disordered" evidence="1">
    <location>
        <begin position="470"/>
        <end position="494"/>
    </location>
</feature>
<feature type="compositionally biased region" description="Basic and acidic residues" evidence="1">
    <location>
        <begin position="477"/>
        <end position="494"/>
    </location>
</feature>
<dbReference type="OrthoDB" id="6612291at2759"/>
<feature type="transmembrane region" description="Helical" evidence="2">
    <location>
        <begin position="421"/>
        <end position="441"/>
    </location>
</feature>
<feature type="compositionally biased region" description="Polar residues" evidence="1">
    <location>
        <begin position="23"/>
        <end position="34"/>
    </location>
</feature>
<dbReference type="EMBL" id="CAICTM010000055">
    <property type="protein sequence ID" value="CAB9499218.1"/>
    <property type="molecule type" value="Genomic_DNA"/>
</dbReference>
<feature type="region of interest" description="Disordered" evidence="1">
    <location>
        <begin position="1"/>
        <end position="57"/>
    </location>
</feature>
<keyword evidence="2" id="KW-1133">Transmembrane helix</keyword>
<evidence type="ECO:0000313" key="4">
    <source>
        <dbReference type="Proteomes" id="UP001153069"/>
    </source>
</evidence>